<evidence type="ECO:0000313" key="8">
    <source>
        <dbReference type="EMBL" id="EPB86502.1"/>
    </source>
</evidence>
<proteinExistence type="predicted"/>
<evidence type="ECO:0000256" key="3">
    <source>
        <dbReference type="ARBA" id="ARBA00022989"/>
    </source>
</evidence>
<evidence type="ECO:0000256" key="2">
    <source>
        <dbReference type="ARBA" id="ARBA00022692"/>
    </source>
</evidence>
<dbReference type="VEuPathDB" id="FungiDB:HMPREF1544_06669"/>
<evidence type="ECO:0000256" key="6">
    <source>
        <dbReference type="SAM" id="Phobius"/>
    </source>
</evidence>
<dbReference type="PANTHER" id="PTHR13439">
    <property type="entry name" value="CT120 PROTEIN"/>
    <property type="match status" value="1"/>
</dbReference>
<feature type="transmembrane region" description="Helical" evidence="6">
    <location>
        <begin position="12"/>
        <end position="33"/>
    </location>
</feature>
<evidence type="ECO:0000256" key="5">
    <source>
        <dbReference type="PROSITE-ProRule" id="PRU00205"/>
    </source>
</evidence>
<dbReference type="PROSITE" id="PS50922">
    <property type="entry name" value="TLC"/>
    <property type="match status" value="1"/>
</dbReference>
<dbReference type="PANTHER" id="PTHR13439:SF72">
    <property type="entry name" value="TLC DOMAIN-CONTAINING PROTEIN"/>
    <property type="match status" value="1"/>
</dbReference>
<gene>
    <name evidence="8" type="ORF">HMPREF1544_06669</name>
</gene>
<feature type="domain" description="TLC" evidence="7">
    <location>
        <begin position="54"/>
        <end position="230"/>
    </location>
</feature>
<dbReference type="InterPro" id="IPR050846">
    <property type="entry name" value="TLCD"/>
</dbReference>
<name>S2JDG5_MUCC1</name>
<keyword evidence="3 6" id="KW-1133">Transmembrane helix</keyword>
<evidence type="ECO:0000313" key="9">
    <source>
        <dbReference type="Proteomes" id="UP000014254"/>
    </source>
</evidence>
<dbReference type="GO" id="GO:0055088">
    <property type="term" value="P:lipid homeostasis"/>
    <property type="evidence" value="ECO:0007669"/>
    <property type="project" value="TreeGrafter"/>
</dbReference>
<dbReference type="InterPro" id="IPR006634">
    <property type="entry name" value="TLC-dom"/>
</dbReference>
<dbReference type="Proteomes" id="UP000014254">
    <property type="component" value="Unassembled WGS sequence"/>
</dbReference>
<dbReference type="eggNOG" id="ENOG502S83H">
    <property type="taxonomic scope" value="Eukaryota"/>
</dbReference>
<keyword evidence="2 5" id="KW-0812">Transmembrane</keyword>
<evidence type="ECO:0000256" key="1">
    <source>
        <dbReference type="ARBA" id="ARBA00004141"/>
    </source>
</evidence>
<evidence type="ECO:0000256" key="4">
    <source>
        <dbReference type="ARBA" id="ARBA00023136"/>
    </source>
</evidence>
<reference evidence="9" key="1">
    <citation type="submission" date="2013-05" db="EMBL/GenBank/DDBJ databases">
        <title>The Genome sequence of Mucor circinelloides f. circinelloides 1006PhL.</title>
        <authorList>
            <consortium name="The Broad Institute Genomics Platform"/>
            <person name="Cuomo C."/>
            <person name="Earl A."/>
            <person name="Findley K."/>
            <person name="Lee S.C."/>
            <person name="Walker B."/>
            <person name="Young S."/>
            <person name="Zeng Q."/>
            <person name="Gargeya S."/>
            <person name="Fitzgerald M."/>
            <person name="Haas B."/>
            <person name="Abouelleil A."/>
            <person name="Allen A.W."/>
            <person name="Alvarado L."/>
            <person name="Arachchi H.M."/>
            <person name="Berlin A.M."/>
            <person name="Chapman S.B."/>
            <person name="Gainer-Dewar J."/>
            <person name="Goldberg J."/>
            <person name="Griggs A."/>
            <person name="Gujja S."/>
            <person name="Hansen M."/>
            <person name="Howarth C."/>
            <person name="Imamovic A."/>
            <person name="Ireland A."/>
            <person name="Larimer J."/>
            <person name="McCowan C."/>
            <person name="Murphy C."/>
            <person name="Pearson M."/>
            <person name="Poon T.W."/>
            <person name="Priest M."/>
            <person name="Roberts A."/>
            <person name="Saif S."/>
            <person name="Shea T."/>
            <person name="Sisk P."/>
            <person name="Sykes S."/>
            <person name="Wortman J."/>
            <person name="Nusbaum C."/>
            <person name="Birren B."/>
        </authorList>
    </citation>
    <scope>NUCLEOTIDE SEQUENCE [LARGE SCALE GENOMIC DNA]</scope>
    <source>
        <strain evidence="9">1006PhL</strain>
    </source>
</reference>
<dbReference type="OrthoDB" id="341353at2759"/>
<dbReference type="STRING" id="1220926.S2JDG5"/>
<feature type="transmembrane region" description="Helical" evidence="6">
    <location>
        <begin position="173"/>
        <end position="194"/>
    </location>
</feature>
<keyword evidence="4 5" id="KW-0472">Membrane</keyword>
<dbReference type="OMA" id="MVHEWRS"/>
<feature type="transmembrane region" description="Helical" evidence="6">
    <location>
        <begin position="94"/>
        <end position="116"/>
    </location>
</feature>
<organism evidence="8 9">
    <name type="scientific">Mucor circinelloides f. circinelloides (strain 1006PhL)</name>
    <name type="common">Mucormycosis agent</name>
    <name type="synonym">Calyptromyces circinelloides</name>
    <dbReference type="NCBI Taxonomy" id="1220926"/>
    <lineage>
        <taxon>Eukaryota</taxon>
        <taxon>Fungi</taxon>
        <taxon>Fungi incertae sedis</taxon>
        <taxon>Mucoromycota</taxon>
        <taxon>Mucoromycotina</taxon>
        <taxon>Mucoromycetes</taxon>
        <taxon>Mucorales</taxon>
        <taxon>Mucorineae</taxon>
        <taxon>Mucoraceae</taxon>
        <taxon>Mucor</taxon>
    </lineage>
</organism>
<evidence type="ECO:0000259" key="7">
    <source>
        <dbReference type="PROSITE" id="PS50922"/>
    </source>
</evidence>
<feature type="transmembrane region" description="Helical" evidence="6">
    <location>
        <begin position="54"/>
        <end position="74"/>
    </location>
</feature>
<protein>
    <recommendedName>
        <fullName evidence="7">TLC domain-containing protein</fullName>
    </recommendedName>
</protein>
<dbReference type="GO" id="GO:0016020">
    <property type="term" value="C:membrane"/>
    <property type="evidence" value="ECO:0007669"/>
    <property type="project" value="UniProtKB-SubCell"/>
</dbReference>
<sequence length="239" mass="27999">MLTLIQVLEQPVVQASFAASFSILGGSFFIFRYHLYKESTAQQHQNTRREKQTSWFLTLSSSLVCTIVSIPFVIQFFYADLDMELLGIDNRFHTGFVCFFISYLVLDLVLGSVYYPKRITLMTGWVHHLFYIFTLSWFLRLQISSLFTVTSILELPTLILAAGSMVHEWRSDLLFGSTFFVLRLVAHAWMMVALKRHHRIPFMWIVALVIYPLHLYWFYGIVQIQFNKFKGHKKTILTC</sequence>
<dbReference type="AlphaFoldDB" id="S2JDG5"/>
<dbReference type="InParanoid" id="S2JDG5"/>
<feature type="transmembrane region" description="Helical" evidence="6">
    <location>
        <begin position="128"/>
        <end position="153"/>
    </location>
</feature>
<keyword evidence="9" id="KW-1185">Reference proteome</keyword>
<dbReference type="GO" id="GO:0005783">
    <property type="term" value="C:endoplasmic reticulum"/>
    <property type="evidence" value="ECO:0007669"/>
    <property type="project" value="TreeGrafter"/>
</dbReference>
<dbReference type="EMBL" id="KE123987">
    <property type="protein sequence ID" value="EPB86502.1"/>
    <property type="molecule type" value="Genomic_DNA"/>
</dbReference>
<feature type="transmembrane region" description="Helical" evidence="6">
    <location>
        <begin position="201"/>
        <end position="219"/>
    </location>
</feature>
<comment type="subcellular location">
    <subcellularLocation>
        <location evidence="1">Membrane</location>
        <topology evidence="1">Multi-pass membrane protein</topology>
    </subcellularLocation>
</comment>
<accession>S2JDG5</accession>